<dbReference type="AlphaFoldDB" id="A0A9X1TYT8"/>
<feature type="chain" id="PRO_5040904438" evidence="3">
    <location>
        <begin position="37"/>
        <end position="681"/>
    </location>
</feature>
<keyword evidence="2" id="KW-0812">Transmembrane</keyword>
<dbReference type="Pfam" id="PF04536">
    <property type="entry name" value="TPM_phosphatase"/>
    <property type="match status" value="1"/>
</dbReference>
<feature type="domain" description="TPM" evidence="4">
    <location>
        <begin position="64"/>
        <end position="173"/>
    </location>
</feature>
<evidence type="ECO:0000259" key="4">
    <source>
        <dbReference type="Pfam" id="PF04536"/>
    </source>
</evidence>
<keyword evidence="2" id="KW-1133">Transmembrane helix</keyword>
<dbReference type="EMBL" id="JAKGSI010000001">
    <property type="protein sequence ID" value="MCF4006201.1"/>
    <property type="molecule type" value="Genomic_DNA"/>
</dbReference>
<accession>A0A9X1TYT8</accession>
<dbReference type="Proteomes" id="UP001139336">
    <property type="component" value="Unassembled WGS sequence"/>
</dbReference>
<evidence type="ECO:0000256" key="2">
    <source>
        <dbReference type="SAM" id="Phobius"/>
    </source>
</evidence>
<sequence>MTSLRSRRLPAALSLGLSSVGICSLLAIAGLSPAQAAEPSTHALAAGSPVVLAAPQAGFEDLLTDEAGALSPSEAEALRSTLSSRVAETHRPLYIVFLQDTGGISAEQWARQAGQALRSDEAAVLAIVPSTRDGGIWTGSGWPSGSEKRIWDAAYPHLAASEWAQAATAAAEASASSSSQSAGKILGVGAGVAVPVLVLGVGGGVLLARRSRKKKQEALLADARGLDPADLRSISMLPTETLRSRAEEELTSTDLSVRRAREELDRAQEEFGAERTRPFIRALNHSTTTLQRAFHLREQLYDAIPETEEEQRRILAEIISSCGQADQALDEESENFAALRRELIEAPHTIDALFARTVEEHRRLDAAKGILSGLHERHPAELLRSLEDNPATAKEALSRAESVLNEARAVSDKPAGQQRSLVDMIHEVDEALAVTDAQLRAIENADDDLRRATAHLGDLRTEIDGEIAEARQLAESGRQHGAPADWDALDSLLQEAESELSSTAEEAKNDPLGVYSRLTALDARLDDALDRVRAITTDQERRLALHSQATDSAQALIRQAEDLLASRGPLIGTEARTRLREAQRLLAESLTLRTQDTAAATAKATEAGNTARRAFTLMQSAVEEYERSQRTPDVSGAIVAGMVANALLQGGRGGFGRGFGGGGGFGGGFGGGGGSSTGGRF</sequence>
<protein>
    <submittedName>
        <fullName evidence="5">TPM domain-containing protein</fullName>
    </submittedName>
</protein>
<keyword evidence="2" id="KW-0472">Membrane</keyword>
<evidence type="ECO:0000256" key="1">
    <source>
        <dbReference type="SAM" id="Coils"/>
    </source>
</evidence>
<organism evidence="5 6">
    <name type="scientific">Corynebacterium uropygiale</name>
    <dbReference type="NCBI Taxonomy" id="1775911"/>
    <lineage>
        <taxon>Bacteria</taxon>
        <taxon>Bacillati</taxon>
        <taxon>Actinomycetota</taxon>
        <taxon>Actinomycetes</taxon>
        <taxon>Mycobacteriales</taxon>
        <taxon>Corynebacteriaceae</taxon>
        <taxon>Corynebacterium</taxon>
    </lineage>
</organism>
<dbReference type="InterPro" id="IPR007621">
    <property type="entry name" value="TPM_dom"/>
</dbReference>
<keyword evidence="6" id="KW-1185">Reference proteome</keyword>
<feature type="coiled-coil region" evidence="1">
    <location>
        <begin position="243"/>
        <end position="277"/>
    </location>
</feature>
<gene>
    <name evidence="5" type="ORF">L1O03_03275</name>
</gene>
<dbReference type="Gene3D" id="3.10.310.50">
    <property type="match status" value="1"/>
</dbReference>
<comment type="caution">
    <text evidence="5">The sequence shown here is derived from an EMBL/GenBank/DDBJ whole genome shotgun (WGS) entry which is preliminary data.</text>
</comment>
<keyword evidence="3" id="KW-0732">Signal</keyword>
<name>A0A9X1TYT8_9CORY</name>
<evidence type="ECO:0000313" key="5">
    <source>
        <dbReference type="EMBL" id="MCF4006201.1"/>
    </source>
</evidence>
<evidence type="ECO:0000256" key="3">
    <source>
        <dbReference type="SAM" id="SignalP"/>
    </source>
</evidence>
<keyword evidence="1" id="KW-0175">Coiled coil</keyword>
<evidence type="ECO:0000313" key="6">
    <source>
        <dbReference type="Proteomes" id="UP001139336"/>
    </source>
</evidence>
<proteinExistence type="predicted"/>
<feature type="transmembrane region" description="Helical" evidence="2">
    <location>
        <begin position="185"/>
        <end position="208"/>
    </location>
</feature>
<reference evidence="5" key="1">
    <citation type="submission" date="2022-01" db="EMBL/GenBank/DDBJ databases">
        <title>Corynebacterium sp. nov isolated from isolated from the feces of the greater white-fronted geese (Anser albifrons) at Poyang Lake, PR China.</title>
        <authorList>
            <person name="Liu Q."/>
        </authorList>
    </citation>
    <scope>NUCLEOTIDE SEQUENCE</scope>
    <source>
        <strain evidence="5">JCM 32435</strain>
    </source>
</reference>
<feature type="signal peptide" evidence="3">
    <location>
        <begin position="1"/>
        <end position="36"/>
    </location>
</feature>
<dbReference type="RefSeq" id="WP_236117970.1">
    <property type="nucleotide sequence ID" value="NZ_JAKGSI010000001.1"/>
</dbReference>